<gene>
    <name evidence="1" type="ORF">MNBD_BACTEROID02-1229</name>
</gene>
<dbReference type="Pfam" id="PF13618">
    <property type="entry name" value="Gluconate_2-dh3"/>
    <property type="match status" value="1"/>
</dbReference>
<evidence type="ECO:0000313" key="1">
    <source>
        <dbReference type="EMBL" id="VAV83659.1"/>
    </source>
</evidence>
<dbReference type="EMBL" id="UOEB01000096">
    <property type="protein sequence ID" value="VAV83659.1"/>
    <property type="molecule type" value="Genomic_DNA"/>
</dbReference>
<proteinExistence type="predicted"/>
<accession>A0A3B0QUB6</accession>
<protein>
    <recommendedName>
        <fullName evidence="2">Gluconate 2-dehydrogenase subunit 3 family protein</fullName>
    </recommendedName>
</protein>
<evidence type="ECO:0008006" key="2">
    <source>
        <dbReference type="Google" id="ProtNLM"/>
    </source>
</evidence>
<name>A0A3B0QUB6_9ZZZZ</name>
<reference evidence="1" key="1">
    <citation type="submission" date="2018-06" db="EMBL/GenBank/DDBJ databases">
        <authorList>
            <person name="Zhirakovskaya E."/>
        </authorList>
    </citation>
    <scope>NUCLEOTIDE SEQUENCE</scope>
</reference>
<dbReference type="AlphaFoldDB" id="A0A3B0QUB6"/>
<dbReference type="PROSITE" id="PS51257">
    <property type="entry name" value="PROKAR_LIPOPROTEIN"/>
    <property type="match status" value="1"/>
</dbReference>
<dbReference type="InterPro" id="IPR027056">
    <property type="entry name" value="Gluconate_2DH_su3"/>
</dbReference>
<organism evidence="1">
    <name type="scientific">hydrothermal vent metagenome</name>
    <dbReference type="NCBI Taxonomy" id="652676"/>
    <lineage>
        <taxon>unclassified sequences</taxon>
        <taxon>metagenomes</taxon>
        <taxon>ecological metagenomes</taxon>
    </lineage>
</organism>
<sequence length="195" mass="22066">MKRREVIKKMGLTTGFILASPSIVSLLQSCASDTEQWIPQFFSKEQGVVLKNIVDVFLPKTDIPSASEVNVPQFIDTYINEVMDIKDQDKIKVAFESLSALIKTNYNENISKVTEENYKDLLDKHMLIVLKDQPPKLETEPMTISELLNSMKWMTINAYKISETIGETVLAYDPYPAAYYCGDLNELTGGKAWSL</sequence>